<comment type="caution">
    <text evidence="5">The sequence shown here is derived from an EMBL/GenBank/DDBJ whole genome shotgun (WGS) entry which is preliminary data.</text>
</comment>
<dbReference type="SUPFAM" id="SSF56300">
    <property type="entry name" value="Metallo-dependent phosphatases"/>
    <property type="match status" value="1"/>
</dbReference>
<dbReference type="Pfam" id="PF00149">
    <property type="entry name" value="Metallophos"/>
    <property type="match status" value="1"/>
</dbReference>
<dbReference type="PANTHER" id="PTHR22953">
    <property type="entry name" value="ACID PHOSPHATASE RELATED"/>
    <property type="match status" value="1"/>
</dbReference>
<evidence type="ECO:0000256" key="2">
    <source>
        <dbReference type="SAM" id="SignalP"/>
    </source>
</evidence>
<dbReference type="InterPro" id="IPR015914">
    <property type="entry name" value="PAPs_N"/>
</dbReference>
<reference evidence="5" key="1">
    <citation type="submission" date="2020-10" db="EMBL/GenBank/DDBJ databases">
        <authorList>
            <person name="Gilroy R."/>
        </authorList>
    </citation>
    <scope>NUCLEOTIDE SEQUENCE</scope>
    <source>
        <strain evidence="5">1383</strain>
    </source>
</reference>
<dbReference type="Proteomes" id="UP000824161">
    <property type="component" value="Unassembled WGS sequence"/>
</dbReference>
<reference evidence="5" key="2">
    <citation type="journal article" date="2021" name="PeerJ">
        <title>Extensive microbial diversity within the chicken gut microbiome revealed by metagenomics and culture.</title>
        <authorList>
            <person name="Gilroy R."/>
            <person name="Ravi A."/>
            <person name="Getino M."/>
            <person name="Pursley I."/>
            <person name="Horton D.L."/>
            <person name="Alikhan N.F."/>
            <person name="Baker D."/>
            <person name="Gharbi K."/>
            <person name="Hall N."/>
            <person name="Watson M."/>
            <person name="Adriaenssens E.M."/>
            <person name="Foster-Nyarko E."/>
            <person name="Jarju S."/>
            <person name="Secka A."/>
            <person name="Antonio M."/>
            <person name="Oren A."/>
            <person name="Chaudhuri R.R."/>
            <person name="La Ragione R."/>
            <person name="Hildebrand F."/>
            <person name="Pallen M.J."/>
        </authorList>
    </citation>
    <scope>NUCLEOTIDE SEQUENCE</scope>
    <source>
        <strain evidence="5">1383</strain>
    </source>
</reference>
<dbReference type="PROSITE" id="PS51257">
    <property type="entry name" value="PROKAR_LIPOPROTEIN"/>
    <property type="match status" value="1"/>
</dbReference>
<dbReference type="Pfam" id="PF16656">
    <property type="entry name" value="Pur_ac_phosph_N"/>
    <property type="match status" value="1"/>
</dbReference>
<gene>
    <name evidence="5" type="ORF">IAC44_00455</name>
</gene>
<evidence type="ECO:0000259" key="3">
    <source>
        <dbReference type="Pfam" id="PF00149"/>
    </source>
</evidence>
<dbReference type="PANTHER" id="PTHR22953:SF153">
    <property type="entry name" value="PURPLE ACID PHOSPHATASE"/>
    <property type="match status" value="1"/>
</dbReference>
<evidence type="ECO:0000256" key="1">
    <source>
        <dbReference type="ARBA" id="ARBA00022729"/>
    </source>
</evidence>
<protein>
    <submittedName>
        <fullName evidence="5">Metallophosphoesterase family protein</fullName>
    </submittedName>
</protein>
<proteinExistence type="predicted"/>
<dbReference type="InterPro" id="IPR039331">
    <property type="entry name" value="PAPs-like"/>
</dbReference>
<dbReference type="GO" id="GO:0003993">
    <property type="term" value="F:acid phosphatase activity"/>
    <property type="evidence" value="ECO:0007669"/>
    <property type="project" value="InterPro"/>
</dbReference>
<sequence>MKNKAMFLAAALWGLSCWVSAQPAVESQQAPSAYTVIANPGEETWHQVRINWHSDQKARKAICQWTEASDTLWKKARTTRAEQAYCTVFDSLFSKKATGESFFEQARFWQCTVSLDKLKPGTRYMYRVGEKGNMSQVRYFKTAPRSGAWTAGIISDFHAYPPLGARVVSAMAMLDTLEACNGGDFDLMLHVGDVCAWGGSYSFWRDLYEQRHFKKYLWAGVNGNHDNMDRQSKRLSNEYFRHVNNNPLNGYPGEEGVCYYFKYGNVLFIMLNNEDMRSDEGLAAAQAWVREVIENNPSKYIVVMEHYQWFYGNNGRASQYNRWKDLFDQCGVDLAIGANNHIYARTNAVYQGKETDGSVGTVYIQTPSSDNERGQELKEWTDNKDLIKCRWSEGGRTVGAILLEGNDDQLLLTLYDRNGTKIDQAVVKAKR</sequence>
<dbReference type="EMBL" id="DVLY01000008">
    <property type="protein sequence ID" value="HIT97289.1"/>
    <property type="molecule type" value="Genomic_DNA"/>
</dbReference>
<feature type="domain" description="Calcineurin-like phosphoesterase" evidence="3">
    <location>
        <begin position="153"/>
        <end position="341"/>
    </location>
</feature>
<dbReference type="Gene3D" id="3.60.21.10">
    <property type="match status" value="1"/>
</dbReference>
<feature type="domain" description="Purple acid phosphatase N-terminal" evidence="4">
    <location>
        <begin position="36"/>
        <end position="142"/>
    </location>
</feature>
<organism evidence="5 6">
    <name type="scientific">Candidatus Merdimorpha stercoravium</name>
    <dbReference type="NCBI Taxonomy" id="2840863"/>
    <lineage>
        <taxon>Bacteria</taxon>
        <taxon>Pseudomonadati</taxon>
        <taxon>Bacteroidota</taxon>
        <taxon>Flavobacteriia</taxon>
        <taxon>Flavobacteriales</taxon>
        <taxon>Candidatus Merdimorpha</taxon>
    </lineage>
</organism>
<dbReference type="GO" id="GO:0046872">
    <property type="term" value="F:metal ion binding"/>
    <property type="evidence" value="ECO:0007669"/>
    <property type="project" value="InterPro"/>
</dbReference>
<dbReference type="InterPro" id="IPR029052">
    <property type="entry name" value="Metallo-depent_PP-like"/>
</dbReference>
<dbReference type="Gene3D" id="2.60.40.380">
    <property type="entry name" value="Purple acid phosphatase-like, N-terminal"/>
    <property type="match status" value="1"/>
</dbReference>
<feature type="signal peptide" evidence="2">
    <location>
        <begin position="1"/>
        <end position="21"/>
    </location>
</feature>
<accession>A0A9D1H8P1</accession>
<dbReference type="AlphaFoldDB" id="A0A9D1H8P1"/>
<evidence type="ECO:0000313" key="6">
    <source>
        <dbReference type="Proteomes" id="UP000824161"/>
    </source>
</evidence>
<name>A0A9D1H8P1_9FLAO</name>
<evidence type="ECO:0000313" key="5">
    <source>
        <dbReference type="EMBL" id="HIT97289.1"/>
    </source>
</evidence>
<keyword evidence="1 2" id="KW-0732">Signal</keyword>
<dbReference type="SUPFAM" id="SSF49363">
    <property type="entry name" value="Purple acid phosphatase, N-terminal domain"/>
    <property type="match status" value="1"/>
</dbReference>
<feature type="chain" id="PRO_5038430362" evidence="2">
    <location>
        <begin position="22"/>
        <end position="431"/>
    </location>
</feature>
<dbReference type="InterPro" id="IPR008963">
    <property type="entry name" value="Purple_acid_Pase-like_N"/>
</dbReference>
<dbReference type="InterPro" id="IPR004843">
    <property type="entry name" value="Calcineurin-like_PHP"/>
</dbReference>
<evidence type="ECO:0000259" key="4">
    <source>
        <dbReference type="Pfam" id="PF16656"/>
    </source>
</evidence>